<organism evidence="2 3">
    <name type="scientific">Coilia grayii</name>
    <name type="common">Gray's grenadier anchovy</name>
    <dbReference type="NCBI Taxonomy" id="363190"/>
    <lineage>
        <taxon>Eukaryota</taxon>
        <taxon>Metazoa</taxon>
        <taxon>Chordata</taxon>
        <taxon>Craniata</taxon>
        <taxon>Vertebrata</taxon>
        <taxon>Euteleostomi</taxon>
        <taxon>Actinopterygii</taxon>
        <taxon>Neopterygii</taxon>
        <taxon>Teleostei</taxon>
        <taxon>Clupei</taxon>
        <taxon>Clupeiformes</taxon>
        <taxon>Clupeoidei</taxon>
        <taxon>Engraulidae</taxon>
        <taxon>Coilinae</taxon>
        <taxon>Coilia</taxon>
    </lineage>
</organism>
<dbReference type="Proteomes" id="UP001591681">
    <property type="component" value="Unassembled WGS sequence"/>
</dbReference>
<keyword evidence="1" id="KW-0812">Transmembrane</keyword>
<dbReference type="EMBL" id="JBHFQA010000014">
    <property type="protein sequence ID" value="KAL2088034.1"/>
    <property type="molecule type" value="Genomic_DNA"/>
</dbReference>
<reference evidence="2 3" key="1">
    <citation type="submission" date="2024-09" db="EMBL/GenBank/DDBJ databases">
        <title>A chromosome-level genome assembly of Gray's grenadier anchovy, Coilia grayii.</title>
        <authorList>
            <person name="Fu Z."/>
        </authorList>
    </citation>
    <scope>NUCLEOTIDE SEQUENCE [LARGE SCALE GENOMIC DNA]</scope>
    <source>
        <strain evidence="2">G4</strain>
        <tissue evidence="2">Muscle</tissue>
    </source>
</reference>
<keyword evidence="1" id="KW-1133">Transmembrane helix</keyword>
<dbReference type="InterPro" id="IPR051267">
    <property type="entry name" value="STEAP_metalloreductase"/>
</dbReference>
<comment type="caution">
    <text evidence="2">The sequence shown here is derived from an EMBL/GenBank/DDBJ whole genome shotgun (WGS) entry which is preliminary data.</text>
</comment>
<feature type="transmembrane region" description="Helical" evidence="1">
    <location>
        <begin position="20"/>
        <end position="38"/>
    </location>
</feature>
<feature type="transmembrane region" description="Helical" evidence="1">
    <location>
        <begin position="96"/>
        <end position="120"/>
    </location>
</feature>
<protein>
    <recommendedName>
        <fullName evidence="4">Ferric oxidoreductase domain-containing protein</fullName>
    </recommendedName>
</protein>
<proteinExistence type="predicted"/>
<name>A0ABD1JLV0_9TELE</name>
<feature type="transmembrane region" description="Helical" evidence="1">
    <location>
        <begin position="59"/>
        <end position="76"/>
    </location>
</feature>
<keyword evidence="1" id="KW-0472">Membrane</keyword>
<sequence>MVKEGQAEVWDEEAVWRMELYLSVGIMALGLLSLLAVASLPSVSNSLNWREFTFIQSRLGYAALFMSTLHTLLFGWDRAFQPSSYHFYLPPTFVLVLALPCTVLLGRLLLALPCVSLRLARIRRGWEKQRCIRFQLPENERNGTEDISDV</sequence>
<accession>A0ABD1JLV0</accession>
<evidence type="ECO:0000313" key="2">
    <source>
        <dbReference type="EMBL" id="KAL2088034.1"/>
    </source>
</evidence>
<evidence type="ECO:0000256" key="1">
    <source>
        <dbReference type="SAM" id="Phobius"/>
    </source>
</evidence>
<evidence type="ECO:0000313" key="3">
    <source>
        <dbReference type="Proteomes" id="UP001591681"/>
    </source>
</evidence>
<dbReference type="PANTHER" id="PTHR14239:SF8">
    <property type="entry name" value="METALLOREDUCTASE STEAP3"/>
    <property type="match status" value="1"/>
</dbReference>
<dbReference type="AlphaFoldDB" id="A0ABD1JLV0"/>
<dbReference type="PANTHER" id="PTHR14239">
    <property type="entry name" value="DUDULIN-RELATED"/>
    <property type="match status" value="1"/>
</dbReference>
<evidence type="ECO:0008006" key="4">
    <source>
        <dbReference type="Google" id="ProtNLM"/>
    </source>
</evidence>
<keyword evidence="3" id="KW-1185">Reference proteome</keyword>
<gene>
    <name evidence="2" type="ORF">ACEWY4_016862</name>
</gene>